<dbReference type="PANTHER" id="PTHR22617">
    <property type="entry name" value="CHEMOTAXIS SENSOR HISTIDINE KINASE-RELATED"/>
    <property type="match status" value="1"/>
</dbReference>
<dbReference type="SUPFAM" id="SSF50341">
    <property type="entry name" value="CheW-like"/>
    <property type="match status" value="1"/>
</dbReference>
<proteinExistence type="predicted"/>
<dbReference type="InterPro" id="IPR036061">
    <property type="entry name" value="CheW-like_dom_sf"/>
</dbReference>
<accession>A0A934IZ09</accession>
<protein>
    <submittedName>
        <fullName evidence="2">Purine-binding chemotaxis protein CheW</fullName>
    </submittedName>
</protein>
<dbReference type="Proteomes" id="UP000640274">
    <property type="component" value="Unassembled WGS sequence"/>
</dbReference>
<dbReference type="PANTHER" id="PTHR22617:SF43">
    <property type="entry name" value="PROTEIN PILI"/>
    <property type="match status" value="1"/>
</dbReference>
<comment type="caution">
    <text evidence="2">The sequence shown here is derived from an EMBL/GenBank/DDBJ whole genome shotgun (WGS) entry which is preliminary data.</text>
</comment>
<dbReference type="GO" id="GO:0005829">
    <property type="term" value="C:cytosol"/>
    <property type="evidence" value="ECO:0007669"/>
    <property type="project" value="TreeGrafter"/>
</dbReference>
<evidence type="ECO:0000313" key="3">
    <source>
        <dbReference type="Proteomes" id="UP000640274"/>
    </source>
</evidence>
<dbReference type="InterPro" id="IPR039315">
    <property type="entry name" value="CheW"/>
</dbReference>
<name>A0A934IZ09_9BACL</name>
<gene>
    <name evidence="2" type="ORF">JFN88_02970</name>
</gene>
<dbReference type="GO" id="GO:0007165">
    <property type="term" value="P:signal transduction"/>
    <property type="evidence" value="ECO:0007669"/>
    <property type="project" value="InterPro"/>
</dbReference>
<evidence type="ECO:0000259" key="1">
    <source>
        <dbReference type="PROSITE" id="PS50851"/>
    </source>
</evidence>
<evidence type="ECO:0000313" key="2">
    <source>
        <dbReference type="EMBL" id="MBJ6360284.1"/>
    </source>
</evidence>
<feature type="domain" description="CheW-like" evidence="1">
    <location>
        <begin position="6"/>
        <end position="144"/>
    </location>
</feature>
<dbReference type="SMART" id="SM00260">
    <property type="entry name" value="CheW"/>
    <property type="match status" value="1"/>
</dbReference>
<reference evidence="2" key="1">
    <citation type="submission" date="2020-12" db="EMBL/GenBank/DDBJ databases">
        <authorList>
            <person name="Huq M.A."/>
        </authorList>
    </citation>
    <scope>NUCLEOTIDE SEQUENCE</scope>
    <source>
        <strain evidence="2">MAHUQ-46</strain>
    </source>
</reference>
<dbReference type="EMBL" id="JAELUP010000006">
    <property type="protein sequence ID" value="MBJ6360284.1"/>
    <property type="molecule type" value="Genomic_DNA"/>
</dbReference>
<dbReference type="GO" id="GO:0006935">
    <property type="term" value="P:chemotaxis"/>
    <property type="evidence" value="ECO:0007669"/>
    <property type="project" value="InterPro"/>
</dbReference>
<organism evidence="2 3">
    <name type="scientific">Paenibacillus roseus</name>
    <dbReference type="NCBI Taxonomy" id="2798579"/>
    <lineage>
        <taxon>Bacteria</taxon>
        <taxon>Bacillati</taxon>
        <taxon>Bacillota</taxon>
        <taxon>Bacilli</taxon>
        <taxon>Bacillales</taxon>
        <taxon>Paenibacillaceae</taxon>
        <taxon>Paenibacillus</taxon>
    </lineage>
</organism>
<dbReference type="InterPro" id="IPR002545">
    <property type="entry name" value="CheW-lke_dom"/>
</dbReference>
<dbReference type="Pfam" id="PF01584">
    <property type="entry name" value="CheW"/>
    <property type="match status" value="1"/>
</dbReference>
<dbReference type="Gene3D" id="2.40.50.180">
    <property type="entry name" value="CheA-289, Domain 4"/>
    <property type="match status" value="1"/>
</dbReference>
<sequence length="146" mass="16308">MSGSEQNQYVEFGMGSESYAILISDIHEIIRMQAITEIPDGPLYMKGVINLRGNIVPVISLRNLFMMEEAPYGKTTRIIVIKHREDALGIIVDRVNKVVRFQDIQTPLLQGGEMYGARISGIGIGPDMLVGILKLDELLTGRYHFS</sequence>
<dbReference type="AlphaFoldDB" id="A0A934IZ09"/>
<dbReference type="PROSITE" id="PS50851">
    <property type="entry name" value="CHEW"/>
    <property type="match status" value="1"/>
</dbReference>
<dbReference type="Gene3D" id="2.30.30.40">
    <property type="entry name" value="SH3 Domains"/>
    <property type="match status" value="1"/>
</dbReference>
<dbReference type="RefSeq" id="WP_199017811.1">
    <property type="nucleotide sequence ID" value="NZ_JAELUP010000006.1"/>
</dbReference>
<keyword evidence="3" id="KW-1185">Reference proteome</keyword>